<proteinExistence type="predicted"/>
<dbReference type="Gene3D" id="6.10.250.660">
    <property type="match status" value="1"/>
</dbReference>
<organism evidence="1">
    <name type="scientific">Micromonospora carbonacea</name>
    <dbReference type="NCBI Taxonomy" id="47853"/>
    <lineage>
        <taxon>Bacteria</taxon>
        <taxon>Bacillati</taxon>
        <taxon>Actinomycetota</taxon>
        <taxon>Actinomycetes</taxon>
        <taxon>Micromonosporales</taxon>
        <taxon>Micromonosporaceae</taxon>
        <taxon>Micromonospora</taxon>
    </lineage>
</organism>
<dbReference type="NCBIfam" id="TIGR03544">
    <property type="entry name" value="DivI1A_domain"/>
    <property type="match status" value="1"/>
</dbReference>
<dbReference type="AlphaFoldDB" id="A0A7D6C5L7"/>
<reference evidence="1" key="1">
    <citation type="submission" date="2020-08" db="EMBL/GenBank/DDBJ databases">
        <title>A bifunctional nitrone conjugated secondary metabolite targeting the ribosome.</title>
        <authorList>
            <person name="Limbrick E.M."/>
            <person name="Graf M."/>
            <person name="Derewacz D.K."/>
            <person name="Nguyen F."/>
            <person name="Spraggins J.M."/>
            <person name="Wieland M."/>
            <person name="Ynigez-Gutierrez A.E."/>
            <person name="Reisman B.J."/>
            <person name="Zinshteyn B."/>
            <person name="McCulloch K."/>
            <person name="Iverson T.M."/>
            <person name="Green R."/>
            <person name="Wilson D.N."/>
            <person name="Bachmann B.O."/>
        </authorList>
    </citation>
    <scope>NUCLEOTIDE SEQUENCE</scope>
    <source>
        <strain evidence="1">Africana</strain>
    </source>
</reference>
<name>A0A7D6C5L7_9ACTN</name>
<accession>A0A7D6C5L7</accession>
<dbReference type="EMBL" id="CP058905">
    <property type="protein sequence ID" value="QLJ98166.1"/>
    <property type="molecule type" value="Genomic_DNA"/>
</dbReference>
<evidence type="ECO:0000313" key="1">
    <source>
        <dbReference type="EMBL" id="QLJ98166.1"/>
    </source>
</evidence>
<dbReference type="InterPro" id="IPR019933">
    <property type="entry name" value="DivIVA_domain"/>
</dbReference>
<sequence>MRQQRFGRCRRGLDPAEVDDFLHRIADELTALHAS</sequence>
<protein>
    <submittedName>
        <fullName evidence="1">DivIVA domain-containing protein</fullName>
    </submittedName>
</protein>
<gene>
    <name evidence="1" type="ORF">HZU44_26155</name>
</gene>